<dbReference type="Proteomes" id="UP000189735">
    <property type="component" value="Unassembled WGS sequence"/>
</dbReference>
<evidence type="ECO:0000313" key="1">
    <source>
        <dbReference type="EMBL" id="SKA95711.1"/>
    </source>
</evidence>
<proteinExistence type="predicted"/>
<name>A0A1T4Y308_9MICO</name>
<evidence type="ECO:0000313" key="2">
    <source>
        <dbReference type="Proteomes" id="UP000189735"/>
    </source>
</evidence>
<organism evidence="1 2">
    <name type="scientific">Agreia bicolorata</name>
    <dbReference type="NCBI Taxonomy" id="110935"/>
    <lineage>
        <taxon>Bacteria</taxon>
        <taxon>Bacillati</taxon>
        <taxon>Actinomycetota</taxon>
        <taxon>Actinomycetes</taxon>
        <taxon>Micrococcales</taxon>
        <taxon>Microbacteriaceae</taxon>
        <taxon>Agreia</taxon>
    </lineage>
</organism>
<dbReference type="EMBL" id="FUYG01000005">
    <property type="protein sequence ID" value="SKA95711.1"/>
    <property type="molecule type" value="Genomic_DNA"/>
</dbReference>
<sequence>MKGNELVWRSLADHALSGERTWANVGDLAYEAGVPAPTAYLALERLGNIGAIDRYSRGGLSVVNVEKVLTMLCAWRNLGRDTIAMTTLDAIGPFLHTDRGPYALGGPDAANAILSGRAIADFSEHIVYLPDRPELRELPEGDEVRVLSMDKRAAKTWTGYSTPAQTYADLFATPGWQASEFRLALRDAFMREREWDQEGDVR</sequence>
<reference evidence="2" key="1">
    <citation type="submission" date="2017-02" db="EMBL/GenBank/DDBJ databases">
        <authorList>
            <person name="Varghese N."/>
            <person name="Submissions S."/>
        </authorList>
    </citation>
    <scope>NUCLEOTIDE SEQUENCE [LARGE SCALE GENOMIC DNA]</scope>
    <source>
        <strain evidence="2">VKM Ac-2052</strain>
    </source>
</reference>
<dbReference type="AlphaFoldDB" id="A0A1T4Y308"/>
<gene>
    <name evidence="1" type="ORF">SAMN06295879_2068</name>
</gene>
<accession>A0A1T4Y308</accession>
<protein>
    <submittedName>
        <fullName evidence="1">Uncharacterized protein</fullName>
    </submittedName>
</protein>